<dbReference type="AlphaFoldDB" id="A0A149UPM2"/>
<feature type="region of interest" description="Disordered" evidence="1">
    <location>
        <begin position="36"/>
        <end position="83"/>
    </location>
</feature>
<organism evidence="3 4">
    <name type="scientific">Acetobacter malorum</name>
    <dbReference type="NCBI Taxonomy" id="178901"/>
    <lineage>
        <taxon>Bacteria</taxon>
        <taxon>Pseudomonadati</taxon>
        <taxon>Pseudomonadota</taxon>
        <taxon>Alphaproteobacteria</taxon>
        <taxon>Acetobacterales</taxon>
        <taxon>Acetobacteraceae</taxon>
        <taxon>Acetobacter</taxon>
    </lineage>
</organism>
<dbReference type="EMBL" id="LHZX01000257">
    <property type="protein sequence ID" value="KXV69940.1"/>
    <property type="molecule type" value="Genomic_DNA"/>
</dbReference>
<gene>
    <name evidence="3" type="ORF">AD951_04500</name>
</gene>
<dbReference type="RefSeq" id="WP_231869408.1">
    <property type="nucleotide sequence ID" value="NZ_LHZX01000257.1"/>
</dbReference>
<keyword evidence="2" id="KW-0732">Signal</keyword>
<proteinExistence type="predicted"/>
<comment type="caution">
    <text evidence="3">The sequence shown here is derived from an EMBL/GenBank/DDBJ whole genome shotgun (WGS) entry which is preliminary data.</text>
</comment>
<evidence type="ECO:0000256" key="1">
    <source>
        <dbReference type="SAM" id="MobiDB-lite"/>
    </source>
</evidence>
<feature type="signal peptide" evidence="2">
    <location>
        <begin position="1"/>
        <end position="22"/>
    </location>
</feature>
<dbReference type="InterPro" id="IPR022073">
    <property type="entry name" value="T4BSS_DotH_IcmK"/>
</dbReference>
<feature type="chain" id="PRO_5007556808" description="Type IV secretion protein DotH" evidence="2">
    <location>
        <begin position="23"/>
        <end position="343"/>
    </location>
</feature>
<feature type="non-terminal residue" evidence="3">
    <location>
        <position position="343"/>
    </location>
</feature>
<evidence type="ECO:0008006" key="5">
    <source>
        <dbReference type="Google" id="ProtNLM"/>
    </source>
</evidence>
<dbReference type="Pfam" id="PF12293">
    <property type="entry name" value="T4BSS_DotH_IcmK"/>
    <property type="match status" value="1"/>
</dbReference>
<accession>A0A149UPM2</accession>
<dbReference type="Proteomes" id="UP000075377">
    <property type="component" value="Unassembled WGS sequence"/>
</dbReference>
<sequence>MKRVLLSGFVMAAVGSAPLAFAQTVQTDASSASKDAAKPVQMAQAGQAPDAVNPVGAGSQTSTVFPPPSQERASLPQVVGASGGASSVGATAKTVSPVEQLHGSIVDGKKQSILTPEDVDQFRQRALENQRRMANPSFDPDAAPPEARRRDIDFVVQPGRAPDLLQFSKWAPTSITFLTKSGAAIPVRSLAWNREVFSINGVGCSAEKGGNSSVPGTGDGTTEQAPPVVLYIVPCKPSEWGAVNVQLKGYPVPAVFIITASPTLDYIDTPVVVTVHTPTPPPRPRPRPRPLTPEERQRQAEAAAGAGPNDLWSFMSGTPPQGARAVPVSGGAEAWSYGGAVYV</sequence>
<dbReference type="PATRIC" id="fig|178901.14.peg.770"/>
<evidence type="ECO:0000256" key="2">
    <source>
        <dbReference type="SAM" id="SignalP"/>
    </source>
</evidence>
<feature type="region of interest" description="Disordered" evidence="1">
    <location>
        <begin position="275"/>
        <end position="311"/>
    </location>
</feature>
<reference evidence="3 4" key="1">
    <citation type="submission" date="2015-06" db="EMBL/GenBank/DDBJ databases">
        <title>Improved classification and identification of acetic acid bacteria using matrix-assisted laser desorption/ionization time-of-flight mass spectrometry; Gluconobacter nephelii and Gluconobacter uchimurae are later heterotypic synonyms of Gluconobacter japonicus and Gluconobacter oxydans, respectively.</title>
        <authorList>
            <person name="Li L."/>
            <person name="Cleenwerck I."/>
            <person name="De Vuyst L."/>
            <person name="Vandamme P."/>
        </authorList>
    </citation>
    <scope>NUCLEOTIDE SEQUENCE [LARGE SCALE GENOMIC DNA]</scope>
    <source>
        <strain evidence="3 4">LMG 1699</strain>
    </source>
</reference>
<protein>
    <recommendedName>
        <fullName evidence="5">Type IV secretion protein DotH</fullName>
    </recommendedName>
</protein>
<name>A0A149UPM2_9PROT</name>
<evidence type="ECO:0000313" key="4">
    <source>
        <dbReference type="Proteomes" id="UP000075377"/>
    </source>
</evidence>
<evidence type="ECO:0000313" key="3">
    <source>
        <dbReference type="EMBL" id="KXV69940.1"/>
    </source>
</evidence>